<feature type="signal peptide" evidence="8">
    <location>
        <begin position="1"/>
        <end position="27"/>
    </location>
</feature>
<dbReference type="Pfam" id="PF00254">
    <property type="entry name" value="FKBP_C"/>
    <property type="match status" value="1"/>
</dbReference>
<dbReference type="InterPro" id="IPR001179">
    <property type="entry name" value="PPIase_FKBP_dom"/>
</dbReference>
<feature type="compositionally biased region" description="Polar residues" evidence="7">
    <location>
        <begin position="55"/>
        <end position="77"/>
    </location>
</feature>
<feature type="region of interest" description="Disordered" evidence="7">
    <location>
        <begin position="24"/>
        <end position="77"/>
    </location>
</feature>
<dbReference type="PANTHER" id="PTHR43811">
    <property type="entry name" value="FKBP-TYPE PEPTIDYL-PROLYL CIS-TRANS ISOMERASE FKPA"/>
    <property type="match status" value="1"/>
</dbReference>
<feature type="domain" description="PPIase FKBP-type" evidence="9">
    <location>
        <begin position="93"/>
        <end position="179"/>
    </location>
</feature>
<comment type="similarity">
    <text evidence="2 6">Belongs to the FKBP-type PPIase family.</text>
</comment>
<dbReference type="PROSITE" id="PS51257">
    <property type="entry name" value="PROKAR_LIPOPROTEIN"/>
    <property type="match status" value="1"/>
</dbReference>
<evidence type="ECO:0000256" key="1">
    <source>
        <dbReference type="ARBA" id="ARBA00000971"/>
    </source>
</evidence>
<comment type="catalytic activity">
    <reaction evidence="1 5 6">
        <text>[protein]-peptidylproline (omega=180) = [protein]-peptidylproline (omega=0)</text>
        <dbReference type="Rhea" id="RHEA:16237"/>
        <dbReference type="Rhea" id="RHEA-COMP:10747"/>
        <dbReference type="Rhea" id="RHEA-COMP:10748"/>
        <dbReference type="ChEBI" id="CHEBI:83833"/>
        <dbReference type="ChEBI" id="CHEBI:83834"/>
        <dbReference type="EC" id="5.2.1.8"/>
    </reaction>
</comment>
<dbReference type="EC" id="5.2.1.8" evidence="6"/>
<gene>
    <name evidence="10" type="ORF">ACFSJD_40580</name>
</gene>
<keyword evidence="11" id="KW-1185">Reference proteome</keyword>
<evidence type="ECO:0000313" key="11">
    <source>
        <dbReference type="Proteomes" id="UP001597114"/>
    </source>
</evidence>
<feature type="chain" id="PRO_5046715265" description="Peptidyl-prolyl cis-trans isomerase" evidence="8">
    <location>
        <begin position="28"/>
        <end position="180"/>
    </location>
</feature>
<dbReference type="GO" id="GO:0003755">
    <property type="term" value="F:peptidyl-prolyl cis-trans isomerase activity"/>
    <property type="evidence" value="ECO:0007669"/>
    <property type="project" value="UniProtKB-EC"/>
</dbReference>
<evidence type="ECO:0000256" key="7">
    <source>
        <dbReference type="SAM" id="MobiDB-lite"/>
    </source>
</evidence>
<evidence type="ECO:0000256" key="3">
    <source>
        <dbReference type="ARBA" id="ARBA00023110"/>
    </source>
</evidence>
<keyword evidence="4 5" id="KW-0413">Isomerase</keyword>
<dbReference type="InterPro" id="IPR046357">
    <property type="entry name" value="PPIase_dom_sf"/>
</dbReference>
<organism evidence="10 11">
    <name type="scientific">Pseudonocardia yunnanensis</name>
    <dbReference type="NCBI Taxonomy" id="58107"/>
    <lineage>
        <taxon>Bacteria</taxon>
        <taxon>Bacillati</taxon>
        <taxon>Actinomycetota</taxon>
        <taxon>Actinomycetes</taxon>
        <taxon>Pseudonocardiales</taxon>
        <taxon>Pseudonocardiaceae</taxon>
        <taxon>Pseudonocardia</taxon>
    </lineage>
</organism>
<evidence type="ECO:0000256" key="8">
    <source>
        <dbReference type="SAM" id="SignalP"/>
    </source>
</evidence>
<dbReference type="SUPFAM" id="SSF54534">
    <property type="entry name" value="FKBP-like"/>
    <property type="match status" value="1"/>
</dbReference>
<dbReference type="RefSeq" id="WP_344725454.1">
    <property type="nucleotide sequence ID" value="NZ_BAAAUS010000032.1"/>
</dbReference>
<evidence type="ECO:0000256" key="6">
    <source>
        <dbReference type="RuleBase" id="RU003915"/>
    </source>
</evidence>
<proteinExistence type="inferred from homology"/>
<evidence type="ECO:0000259" key="9">
    <source>
        <dbReference type="PROSITE" id="PS50059"/>
    </source>
</evidence>
<evidence type="ECO:0000256" key="5">
    <source>
        <dbReference type="PROSITE-ProRule" id="PRU00277"/>
    </source>
</evidence>
<dbReference type="PANTHER" id="PTHR43811:SF19">
    <property type="entry name" value="39 KDA FK506-BINDING NUCLEAR PROTEIN"/>
    <property type="match status" value="1"/>
</dbReference>
<name>A0ABW4FB70_9PSEU</name>
<dbReference type="Gene3D" id="3.10.50.40">
    <property type="match status" value="1"/>
</dbReference>
<dbReference type="PROSITE" id="PS50059">
    <property type="entry name" value="FKBP_PPIASE"/>
    <property type="match status" value="1"/>
</dbReference>
<dbReference type="EMBL" id="JBHUCO010000071">
    <property type="protein sequence ID" value="MFD1523839.1"/>
    <property type="molecule type" value="Genomic_DNA"/>
</dbReference>
<evidence type="ECO:0000256" key="2">
    <source>
        <dbReference type="ARBA" id="ARBA00006577"/>
    </source>
</evidence>
<comment type="caution">
    <text evidence="10">The sequence shown here is derived from an EMBL/GenBank/DDBJ whole genome shotgun (WGS) entry which is preliminary data.</text>
</comment>
<dbReference type="Proteomes" id="UP001597114">
    <property type="component" value="Unassembled WGS sequence"/>
</dbReference>
<keyword evidence="8" id="KW-0732">Signal</keyword>
<keyword evidence="3 5" id="KW-0697">Rotamase</keyword>
<accession>A0ABW4FB70</accession>
<sequence length="180" mass="17498">MKRSLLTAAAVVAVAVVAACGSPTAPAAPPAAPASSAPPAASAPAPAPGVPALTGNPTDLTTASQAQAGTGQPPSKLVTQNIVVGSGPAATPADTVDVQYTGTLYSDGSVFDSSWSRGEPATFPLNGVVPGFAQGIEGMQVGGRRVLVIPPDLGYGNRSSGPIPGGSTLVFVVDLVGINT</sequence>
<feature type="compositionally biased region" description="Low complexity" evidence="7">
    <location>
        <begin position="33"/>
        <end position="44"/>
    </location>
</feature>
<reference evidence="11" key="1">
    <citation type="journal article" date="2019" name="Int. J. Syst. Evol. Microbiol.">
        <title>The Global Catalogue of Microorganisms (GCM) 10K type strain sequencing project: providing services to taxonomists for standard genome sequencing and annotation.</title>
        <authorList>
            <consortium name="The Broad Institute Genomics Platform"/>
            <consortium name="The Broad Institute Genome Sequencing Center for Infectious Disease"/>
            <person name="Wu L."/>
            <person name="Ma J."/>
        </authorList>
    </citation>
    <scope>NUCLEOTIDE SEQUENCE [LARGE SCALE GENOMIC DNA]</scope>
    <source>
        <strain evidence="11">CCM 7043</strain>
    </source>
</reference>
<protein>
    <recommendedName>
        <fullName evidence="6">Peptidyl-prolyl cis-trans isomerase</fullName>
        <ecNumber evidence="6">5.2.1.8</ecNumber>
    </recommendedName>
</protein>
<evidence type="ECO:0000256" key="4">
    <source>
        <dbReference type="ARBA" id="ARBA00023235"/>
    </source>
</evidence>
<evidence type="ECO:0000313" key="10">
    <source>
        <dbReference type="EMBL" id="MFD1523839.1"/>
    </source>
</evidence>